<sequence length="167" mass="18511">MKSTSSLCVLSLVATTLPVLRQLSAVRTRISSTHSGQRPCRTSWRSSTNLGSRCRCTWRSSRDVCTHWRHAAVWKQKTGAGSPLREIGGSCRKSPHRTSLIPPNGRSLRRTRRATRSSFWKKRPSSIETSSTTRTLQRRHCATQGGLWARSTICSTVAVPVPTPANA</sequence>
<dbReference type="AlphaFoldDB" id="A0A6B0UYL7"/>
<keyword evidence="2" id="KW-0732">Signal</keyword>
<feature type="compositionally biased region" description="Polar residues" evidence="1">
    <location>
        <begin position="126"/>
        <end position="135"/>
    </location>
</feature>
<feature type="chain" id="PRO_5025573486" description="Secreted protein" evidence="2">
    <location>
        <begin position="26"/>
        <end position="167"/>
    </location>
</feature>
<evidence type="ECO:0008006" key="4">
    <source>
        <dbReference type="Google" id="ProtNLM"/>
    </source>
</evidence>
<protein>
    <recommendedName>
        <fullName evidence="4">Secreted protein</fullName>
    </recommendedName>
</protein>
<feature type="signal peptide" evidence="2">
    <location>
        <begin position="1"/>
        <end position="25"/>
    </location>
</feature>
<proteinExistence type="predicted"/>
<dbReference type="EMBL" id="GIFC01012562">
    <property type="protein sequence ID" value="MXU94645.1"/>
    <property type="molecule type" value="Transcribed_RNA"/>
</dbReference>
<feature type="compositionally biased region" description="Basic residues" evidence="1">
    <location>
        <begin position="107"/>
        <end position="124"/>
    </location>
</feature>
<evidence type="ECO:0000313" key="3">
    <source>
        <dbReference type="EMBL" id="MXU94645.1"/>
    </source>
</evidence>
<accession>A0A6B0UYL7</accession>
<reference evidence="3" key="1">
    <citation type="submission" date="2019-12" db="EMBL/GenBank/DDBJ databases">
        <title>An insight into the sialome of adult female Ixodes ricinus ticks feeding for 6 days.</title>
        <authorList>
            <person name="Perner J."/>
            <person name="Ribeiro J.M.C."/>
        </authorList>
    </citation>
    <scope>NUCLEOTIDE SEQUENCE</scope>
    <source>
        <strain evidence="3">Semi-engorged</strain>
        <tissue evidence="3">Salivary glands</tissue>
    </source>
</reference>
<feature type="region of interest" description="Disordered" evidence="1">
    <location>
        <begin position="84"/>
        <end position="136"/>
    </location>
</feature>
<name>A0A6B0UYL7_IXORI</name>
<evidence type="ECO:0000256" key="2">
    <source>
        <dbReference type="SAM" id="SignalP"/>
    </source>
</evidence>
<organism evidence="3">
    <name type="scientific">Ixodes ricinus</name>
    <name type="common">Common tick</name>
    <name type="synonym">Acarus ricinus</name>
    <dbReference type="NCBI Taxonomy" id="34613"/>
    <lineage>
        <taxon>Eukaryota</taxon>
        <taxon>Metazoa</taxon>
        <taxon>Ecdysozoa</taxon>
        <taxon>Arthropoda</taxon>
        <taxon>Chelicerata</taxon>
        <taxon>Arachnida</taxon>
        <taxon>Acari</taxon>
        <taxon>Parasitiformes</taxon>
        <taxon>Ixodida</taxon>
        <taxon>Ixodoidea</taxon>
        <taxon>Ixodidae</taxon>
        <taxon>Ixodinae</taxon>
        <taxon>Ixodes</taxon>
    </lineage>
</organism>
<evidence type="ECO:0000256" key="1">
    <source>
        <dbReference type="SAM" id="MobiDB-lite"/>
    </source>
</evidence>